<dbReference type="STRING" id="313628.LNTAR_12536"/>
<reference evidence="1 2" key="1">
    <citation type="journal article" date="2010" name="J. Bacteriol.">
        <title>Genome sequence of Lentisphaera araneosa HTCC2155T, the type species of the order Lentisphaerales in the phylum Lentisphaerae.</title>
        <authorList>
            <person name="Thrash J.C."/>
            <person name="Cho J.C."/>
            <person name="Vergin K.L."/>
            <person name="Morris R.M."/>
            <person name="Giovannoni S.J."/>
        </authorList>
    </citation>
    <scope>NUCLEOTIDE SEQUENCE [LARGE SCALE GENOMIC DNA]</scope>
    <source>
        <strain evidence="1 2">HTCC2155</strain>
    </source>
</reference>
<dbReference type="RefSeq" id="WP_007278174.1">
    <property type="nucleotide sequence ID" value="NZ_ABCK01000006.1"/>
</dbReference>
<sequence length="298" mass="33412">MTKTLVILAAGMGSRYGGLKQLDQLGPSDEAILEYSVYDALRAGFNKIIFIIRRDFADEFKELIGPKFNDLAEIVYCYQELDHLPTGFECPEGREKPWGTGHALLSTIDTIKNPFLIINADDFYGLESFKLASTMIDSWEDSEEEKCGIVTFELAQTLSQNGTVSRGVCKKSSKNTLSDITETHGLVQKGDKIVDEDGNEFDAKTPVSMNMWCMSASMLAHYEAAFIEFLSAQLNTPKSEFYIPSVIDELIKNKQADCDIIESPCKWFGVTYKEDKQDVIDALQEAVDQHIYPPSLHI</sequence>
<evidence type="ECO:0008006" key="3">
    <source>
        <dbReference type="Google" id="ProtNLM"/>
    </source>
</evidence>
<dbReference type="OrthoDB" id="9779926at2"/>
<dbReference type="eggNOG" id="COG1208">
    <property type="taxonomic scope" value="Bacteria"/>
</dbReference>
<gene>
    <name evidence="1" type="ORF">LNTAR_12536</name>
</gene>
<evidence type="ECO:0000313" key="2">
    <source>
        <dbReference type="Proteomes" id="UP000004947"/>
    </source>
</evidence>
<proteinExistence type="predicted"/>
<accession>A6DJV8</accession>
<protein>
    <recommendedName>
        <fullName evidence="3">Nucleotidyl transferase domain-containing protein</fullName>
    </recommendedName>
</protein>
<dbReference type="AlphaFoldDB" id="A6DJV8"/>
<dbReference type="EMBL" id="ABCK01000006">
    <property type="protein sequence ID" value="EDM28182.1"/>
    <property type="molecule type" value="Genomic_DNA"/>
</dbReference>
<evidence type="ECO:0000313" key="1">
    <source>
        <dbReference type="EMBL" id="EDM28182.1"/>
    </source>
</evidence>
<keyword evidence="2" id="KW-1185">Reference proteome</keyword>
<dbReference type="Gene3D" id="3.90.550.10">
    <property type="entry name" value="Spore Coat Polysaccharide Biosynthesis Protein SpsA, Chain A"/>
    <property type="match status" value="1"/>
</dbReference>
<dbReference type="SUPFAM" id="SSF53448">
    <property type="entry name" value="Nucleotide-diphospho-sugar transferases"/>
    <property type="match status" value="1"/>
</dbReference>
<dbReference type="Proteomes" id="UP000004947">
    <property type="component" value="Unassembled WGS sequence"/>
</dbReference>
<name>A6DJV8_9BACT</name>
<organism evidence="1 2">
    <name type="scientific">Lentisphaera araneosa HTCC2155</name>
    <dbReference type="NCBI Taxonomy" id="313628"/>
    <lineage>
        <taxon>Bacteria</taxon>
        <taxon>Pseudomonadati</taxon>
        <taxon>Lentisphaerota</taxon>
        <taxon>Lentisphaeria</taxon>
        <taxon>Lentisphaerales</taxon>
        <taxon>Lentisphaeraceae</taxon>
        <taxon>Lentisphaera</taxon>
    </lineage>
</organism>
<dbReference type="InterPro" id="IPR029044">
    <property type="entry name" value="Nucleotide-diphossugar_trans"/>
</dbReference>
<comment type="caution">
    <text evidence="1">The sequence shown here is derived from an EMBL/GenBank/DDBJ whole genome shotgun (WGS) entry which is preliminary data.</text>
</comment>